<dbReference type="STRING" id="3988.B9RM84"/>
<dbReference type="NCBIfam" id="TIGR01640">
    <property type="entry name" value="F_box_assoc_1"/>
    <property type="match status" value="1"/>
</dbReference>
<dbReference type="InterPro" id="IPR013187">
    <property type="entry name" value="F-box-assoc_dom_typ3"/>
</dbReference>
<dbReference type="Pfam" id="PF00646">
    <property type="entry name" value="F-box"/>
    <property type="match status" value="1"/>
</dbReference>
<dbReference type="OrthoDB" id="852051at2759"/>
<organism evidence="2 3">
    <name type="scientific">Ricinus communis</name>
    <name type="common">Castor bean</name>
    <dbReference type="NCBI Taxonomy" id="3988"/>
    <lineage>
        <taxon>Eukaryota</taxon>
        <taxon>Viridiplantae</taxon>
        <taxon>Streptophyta</taxon>
        <taxon>Embryophyta</taxon>
        <taxon>Tracheophyta</taxon>
        <taxon>Spermatophyta</taxon>
        <taxon>Magnoliopsida</taxon>
        <taxon>eudicotyledons</taxon>
        <taxon>Gunneridae</taxon>
        <taxon>Pentapetalae</taxon>
        <taxon>rosids</taxon>
        <taxon>fabids</taxon>
        <taxon>Malpighiales</taxon>
        <taxon>Euphorbiaceae</taxon>
        <taxon>Acalyphoideae</taxon>
        <taxon>Acalypheae</taxon>
        <taxon>Ricinus</taxon>
    </lineage>
</organism>
<evidence type="ECO:0000259" key="1">
    <source>
        <dbReference type="PROSITE" id="PS50181"/>
    </source>
</evidence>
<dbReference type="InterPro" id="IPR036047">
    <property type="entry name" value="F-box-like_dom_sf"/>
</dbReference>
<dbReference type="Proteomes" id="UP000008311">
    <property type="component" value="Unassembled WGS sequence"/>
</dbReference>
<sequence>MECYISELPYDIIQKFFSNLPFKYLLQCRLVCKSWRDIIDAANGQFSRECSSTLLLFVETKTISVCEHIQECLKINMKSPLATVEKTRVSCIEILGKSSYTHCEARFNSGLNCRLKFVNSCNGLICLEELVPIYLPHHSNKVIRSYEEILRIVNPMTADYIILPQLRKKLDWNLYECVLGFCHKGNQYKAMRISYRVGKNRDRSTDDNWRAHVYTLGFSTGTWRRIENVPSFEQNSSRPFSNAFANGCFHWFFLREIMTFDFESEKFKSIPLPHHDYDEDTWINIGVLKDSIFISKHVDQGYGHEAIEIWLMKEYGAVESWVRVHVLVKTTCLRGCFEYLRIIKFFENGDLLLYNGMDWLLYHHEMKKYTRLHIPPGMEACFSESIRVEVIDHDPSFASLGDMMVGNNLKVSNARLRRSTL</sequence>
<gene>
    <name evidence="2" type="ORF">RCOM_1078540</name>
</gene>
<accession>B9RM84</accession>
<dbReference type="PROSITE" id="PS50181">
    <property type="entry name" value="FBOX"/>
    <property type="match status" value="1"/>
</dbReference>
<dbReference type="KEGG" id="rcu:8274295"/>
<dbReference type="PANTHER" id="PTHR31672">
    <property type="entry name" value="BNACNNG10540D PROTEIN"/>
    <property type="match status" value="1"/>
</dbReference>
<evidence type="ECO:0000313" key="2">
    <source>
        <dbReference type="EMBL" id="EEF47407.1"/>
    </source>
</evidence>
<name>B9RM84_RICCO</name>
<dbReference type="EMBL" id="EQ973789">
    <property type="protein sequence ID" value="EEF47407.1"/>
    <property type="molecule type" value="Genomic_DNA"/>
</dbReference>
<dbReference type="SMART" id="SM00256">
    <property type="entry name" value="FBOX"/>
    <property type="match status" value="1"/>
</dbReference>
<protein>
    <recommendedName>
        <fullName evidence="1">F-box domain-containing protein</fullName>
    </recommendedName>
</protein>
<evidence type="ECO:0000313" key="3">
    <source>
        <dbReference type="Proteomes" id="UP000008311"/>
    </source>
</evidence>
<dbReference type="InterPro" id="IPR017451">
    <property type="entry name" value="F-box-assoc_interact_dom"/>
</dbReference>
<feature type="domain" description="F-box" evidence="1">
    <location>
        <begin position="2"/>
        <end position="49"/>
    </location>
</feature>
<dbReference type="PANTHER" id="PTHR31672:SF13">
    <property type="entry name" value="F-BOX PROTEIN CPR30-LIKE"/>
    <property type="match status" value="1"/>
</dbReference>
<keyword evidence="3" id="KW-1185">Reference proteome</keyword>
<dbReference type="Gene3D" id="1.20.1280.50">
    <property type="match status" value="1"/>
</dbReference>
<dbReference type="OMA" id="IEPECEN"/>
<proteinExistence type="predicted"/>
<dbReference type="InterPro" id="IPR001810">
    <property type="entry name" value="F-box_dom"/>
</dbReference>
<dbReference type="SUPFAM" id="SSF81383">
    <property type="entry name" value="F-box domain"/>
    <property type="match status" value="1"/>
</dbReference>
<dbReference type="InParanoid" id="B9RM84"/>
<dbReference type="AlphaFoldDB" id="B9RM84"/>
<reference evidence="3" key="1">
    <citation type="journal article" date="2010" name="Nat. Biotechnol.">
        <title>Draft genome sequence of the oilseed species Ricinus communis.</title>
        <authorList>
            <person name="Chan A.P."/>
            <person name="Crabtree J."/>
            <person name="Zhao Q."/>
            <person name="Lorenzi H."/>
            <person name="Orvis J."/>
            <person name="Puiu D."/>
            <person name="Melake-Berhan A."/>
            <person name="Jones K.M."/>
            <person name="Redman J."/>
            <person name="Chen G."/>
            <person name="Cahoon E.B."/>
            <person name="Gedil M."/>
            <person name="Stanke M."/>
            <person name="Haas B.J."/>
            <person name="Wortman J.R."/>
            <person name="Fraser-Liggett C.M."/>
            <person name="Ravel J."/>
            <person name="Rabinowicz P.D."/>
        </authorList>
    </citation>
    <scope>NUCLEOTIDE SEQUENCE [LARGE SCALE GENOMIC DNA]</scope>
    <source>
        <strain evidence="3">cv. Hale</strain>
    </source>
</reference>
<dbReference type="InterPro" id="IPR050796">
    <property type="entry name" value="SCF_F-box_component"/>
</dbReference>
<dbReference type="Pfam" id="PF08268">
    <property type="entry name" value="FBA_3"/>
    <property type="match status" value="1"/>
</dbReference>